<feature type="coiled-coil region" evidence="1">
    <location>
        <begin position="107"/>
        <end position="148"/>
    </location>
</feature>
<gene>
    <name evidence="3" type="ORF">GCM10011335_53030</name>
</gene>
<dbReference type="Pfam" id="PF11740">
    <property type="entry name" value="KfrA_N"/>
    <property type="match status" value="1"/>
</dbReference>
<keyword evidence="4" id="KW-1185">Reference proteome</keyword>
<evidence type="ECO:0000259" key="2">
    <source>
        <dbReference type="Pfam" id="PF11740"/>
    </source>
</evidence>
<evidence type="ECO:0000313" key="3">
    <source>
        <dbReference type="EMBL" id="GGD43799.1"/>
    </source>
</evidence>
<dbReference type="RefSeq" id="WP_188855456.1">
    <property type="nucleotide sequence ID" value="NZ_BMJJ01000024.1"/>
</dbReference>
<name>A0A916YG30_9HYPH</name>
<dbReference type="InterPro" id="IPR021104">
    <property type="entry name" value="KfrA_DNA-bd_N"/>
</dbReference>
<accession>A0A916YG30</accession>
<sequence>MSQAIATQESVTAAVAALKATGVKVTALSVREYLGGGAQLTITRHLRELRASVDPAATSAPYPEDFLRAIDAAKAPIWEAARNEAKRSFEEERIVFVRNTKADQEELLDSAARIDSLEAENAELIAKVSRLGNEKNDLLLRLANIEDDFGRTKSLETELRQRAETADASAHARAEVIALLRELGLPAIQAPEPQGFSTIDEYVEPKTATLDRGTEPSVEPNSYLVATGRA</sequence>
<keyword evidence="1" id="KW-0175">Coiled coil</keyword>
<organism evidence="3 4">
    <name type="scientific">Aureimonas glaciei</name>
    <dbReference type="NCBI Taxonomy" id="1776957"/>
    <lineage>
        <taxon>Bacteria</taxon>
        <taxon>Pseudomonadati</taxon>
        <taxon>Pseudomonadota</taxon>
        <taxon>Alphaproteobacteria</taxon>
        <taxon>Hyphomicrobiales</taxon>
        <taxon>Aurantimonadaceae</taxon>
        <taxon>Aureimonas</taxon>
    </lineage>
</organism>
<reference evidence="3" key="1">
    <citation type="journal article" date="2014" name="Int. J. Syst. Evol. Microbiol.">
        <title>Complete genome sequence of Corynebacterium casei LMG S-19264T (=DSM 44701T), isolated from a smear-ripened cheese.</title>
        <authorList>
            <consortium name="US DOE Joint Genome Institute (JGI-PGF)"/>
            <person name="Walter F."/>
            <person name="Albersmeier A."/>
            <person name="Kalinowski J."/>
            <person name="Ruckert C."/>
        </authorList>
    </citation>
    <scope>NUCLEOTIDE SEQUENCE</scope>
    <source>
        <strain evidence="3">CGMCC 1.15493</strain>
    </source>
</reference>
<proteinExistence type="predicted"/>
<dbReference type="AlphaFoldDB" id="A0A916YG30"/>
<evidence type="ECO:0000256" key="1">
    <source>
        <dbReference type="SAM" id="Coils"/>
    </source>
</evidence>
<feature type="domain" description="KfrA N-terminal DNA-binding" evidence="2">
    <location>
        <begin position="7"/>
        <end position="120"/>
    </location>
</feature>
<dbReference type="EMBL" id="BMJJ01000024">
    <property type="protein sequence ID" value="GGD43799.1"/>
    <property type="molecule type" value="Genomic_DNA"/>
</dbReference>
<comment type="caution">
    <text evidence="3">The sequence shown here is derived from an EMBL/GenBank/DDBJ whole genome shotgun (WGS) entry which is preliminary data.</text>
</comment>
<dbReference type="Proteomes" id="UP000613160">
    <property type="component" value="Unassembled WGS sequence"/>
</dbReference>
<protein>
    <recommendedName>
        <fullName evidence="2">KfrA N-terminal DNA-binding domain-containing protein</fullName>
    </recommendedName>
</protein>
<evidence type="ECO:0000313" key="4">
    <source>
        <dbReference type="Proteomes" id="UP000613160"/>
    </source>
</evidence>
<reference evidence="3" key="2">
    <citation type="submission" date="2020-09" db="EMBL/GenBank/DDBJ databases">
        <authorList>
            <person name="Sun Q."/>
            <person name="Zhou Y."/>
        </authorList>
    </citation>
    <scope>NUCLEOTIDE SEQUENCE</scope>
    <source>
        <strain evidence="3">CGMCC 1.15493</strain>
    </source>
</reference>